<comment type="caution">
    <text evidence="1">The sequence shown here is derived from an EMBL/GenBank/DDBJ whole genome shotgun (WGS) entry which is preliminary data.</text>
</comment>
<evidence type="ECO:0000313" key="1">
    <source>
        <dbReference type="EMBL" id="KAA6302827.1"/>
    </source>
</evidence>
<organism evidence="1 2">
    <name type="scientific">Candidatus Ordinivivax streblomastigis</name>
    <dbReference type="NCBI Taxonomy" id="2540710"/>
    <lineage>
        <taxon>Bacteria</taxon>
        <taxon>Pseudomonadati</taxon>
        <taxon>Bacteroidota</taxon>
        <taxon>Bacteroidia</taxon>
        <taxon>Bacteroidales</taxon>
        <taxon>Candidatus Ordinivivax</taxon>
    </lineage>
</organism>
<name>A0A5M8P2W8_9BACT</name>
<gene>
    <name evidence="1" type="ORF">EZS26_000997</name>
</gene>
<sequence>MKNKLLVNKIRQELIQTIRQAVEKEAGCIGTFYKNKGCRYYLSQEEEEYDDSPIVVAHIPNISAYGGFIAATVFDLYIDTESLLMCTLNGESGEDWDEPIAHVQVEGLACIVEWLQKNGFIQVQSDNPYRCASCGSTNVQLKAWVSANNNEYIESIGSDGDEGDNWCEGCGDHTELILESELLKEIDEWWEEDLGMYSKEKISGLWMFDYDMSGDCKEFLDDCNKKWNEFTKEEKIEKWANNKNQGK</sequence>
<proteinExistence type="predicted"/>
<reference evidence="1 2" key="1">
    <citation type="submission" date="2019-03" db="EMBL/GenBank/DDBJ databases">
        <title>Single cell metagenomics reveals metabolic interactions within the superorganism composed of flagellate Streblomastix strix and complex community of Bacteroidetes bacteria on its surface.</title>
        <authorList>
            <person name="Treitli S.C."/>
            <person name="Kolisko M."/>
            <person name="Husnik F."/>
            <person name="Keeling P."/>
            <person name="Hampl V."/>
        </authorList>
    </citation>
    <scope>NUCLEOTIDE SEQUENCE [LARGE SCALE GENOMIC DNA]</scope>
    <source>
        <strain evidence="1">St1</strain>
    </source>
</reference>
<accession>A0A5M8P2W8</accession>
<dbReference type="Proteomes" id="UP000324575">
    <property type="component" value="Unassembled WGS sequence"/>
</dbReference>
<protein>
    <submittedName>
        <fullName evidence="1">Uncharacterized protein</fullName>
    </submittedName>
</protein>
<evidence type="ECO:0000313" key="2">
    <source>
        <dbReference type="Proteomes" id="UP000324575"/>
    </source>
</evidence>
<dbReference type="EMBL" id="SNRX01000005">
    <property type="protein sequence ID" value="KAA6302827.1"/>
    <property type="molecule type" value="Genomic_DNA"/>
</dbReference>
<dbReference type="AlphaFoldDB" id="A0A5M8P2W8"/>